<dbReference type="Proteomes" id="UP001168877">
    <property type="component" value="Unassembled WGS sequence"/>
</dbReference>
<dbReference type="PROSITE" id="PS50076">
    <property type="entry name" value="DNAJ_2"/>
    <property type="match status" value="1"/>
</dbReference>
<evidence type="ECO:0000313" key="2">
    <source>
        <dbReference type="EMBL" id="KAK0584216.1"/>
    </source>
</evidence>
<accession>A0AA39VMB3</accession>
<evidence type="ECO:0000259" key="1">
    <source>
        <dbReference type="PROSITE" id="PS50076"/>
    </source>
</evidence>
<evidence type="ECO:0000313" key="3">
    <source>
        <dbReference type="Proteomes" id="UP001168877"/>
    </source>
</evidence>
<sequence>MPLIVCSGVLRTRNSSLHRHGRAVFQCAIYCLVCARLKNPDIIASIDCYMEAYLIHKLVASNINFAYGILDVKDCNASVDEIKKCYKLRALMFHPDKFHSVAAEGAMKITNATWELLSDPRRREEYNKMMGYAP</sequence>
<reference evidence="2" key="1">
    <citation type="journal article" date="2022" name="Plant J.">
        <title>Strategies of tolerance reflected in two North American maple genomes.</title>
        <authorList>
            <person name="McEvoy S.L."/>
            <person name="Sezen U.U."/>
            <person name="Trouern-Trend A."/>
            <person name="McMahon S.M."/>
            <person name="Schaberg P.G."/>
            <person name="Yang J."/>
            <person name="Wegrzyn J.L."/>
            <person name="Swenson N.G."/>
        </authorList>
    </citation>
    <scope>NUCLEOTIDE SEQUENCE</scope>
    <source>
        <strain evidence="2">NS2018</strain>
    </source>
</reference>
<keyword evidence="3" id="KW-1185">Reference proteome</keyword>
<dbReference type="EMBL" id="JAUESC010000383">
    <property type="protein sequence ID" value="KAK0584216.1"/>
    <property type="molecule type" value="Genomic_DNA"/>
</dbReference>
<gene>
    <name evidence="2" type="ORF">LWI29_009428</name>
</gene>
<organism evidence="2 3">
    <name type="scientific">Acer saccharum</name>
    <name type="common">Sugar maple</name>
    <dbReference type="NCBI Taxonomy" id="4024"/>
    <lineage>
        <taxon>Eukaryota</taxon>
        <taxon>Viridiplantae</taxon>
        <taxon>Streptophyta</taxon>
        <taxon>Embryophyta</taxon>
        <taxon>Tracheophyta</taxon>
        <taxon>Spermatophyta</taxon>
        <taxon>Magnoliopsida</taxon>
        <taxon>eudicotyledons</taxon>
        <taxon>Gunneridae</taxon>
        <taxon>Pentapetalae</taxon>
        <taxon>rosids</taxon>
        <taxon>malvids</taxon>
        <taxon>Sapindales</taxon>
        <taxon>Sapindaceae</taxon>
        <taxon>Hippocastanoideae</taxon>
        <taxon>Acereae</taxon>
        <taxon>Acer</taxon>
    </lineage>
</organism>
<dbReference type="SUPFAM" id="SSF46565">
    <property type="entry name" value="Chaperone J-domain"/>
    <property type="match status" value="1"/>
</dbReference>
<dbReference type="CDD" id="cd06257">
    <property type="entry name" value="DnaJ"/>
    <property type="match status" value="1"/>
</dbReference>
<comment type="caution">
    <text evidence="2">The sequence shown here is derived from an EMBL/GenBank/DDBJ whole genome shotgun (WGS) entry which is preliminary data.</text>
</comment>
<dbReference type="Gene3D" id="1.10.287.110">
    <property type="entry name" value="DnaJ domain"/>
    <property type="match status" value="1"/>
</dbReference>
<reference evidence="2" key="2">
    <citation type="submission" date="2023-06" db="EMBL/GenBank/DDBJ databases">
        <authorList>
            <person name="Swenson N.G."/>
            <person name="Wegrzyn J.L."/>
            <person name="Mcevoy S.L."/>
        </authorList>
    </citation>
    <scope>NUCLEOTIDE SEQUENCE</scope>
    <source>
        <strain evidence="2">NS2018</strain>
        <tissue evidence="2">Leaf</tissue>
    </source>
</reference>
<protein>
    <recommendedName>
        <fullName evidence="1">J domain-containing protein</fullName>
    </recommendedName>
</protein>
<dbReference type="AlphaFoldDB" id="A0AA39VMB3"/>
<name>A0AA39VMB3_ACESA</name>
<proteinExistence type="predicted"/>
<feature type="domain" description="J" evidence="1">
    <location>
        <begin position="65"/>
        <end position="130"/>
    </location>
</feature>
<dbReference type="InterPro" id="IPR001623">
    <property type="entry name" value="DnaJ_domain"/>
</dbReference>
<dbReference type="InterPro" id="IPR036869">
    <property type="entry name" value="J_dom_sf"/>
</dbReference>
<dbReference type="PANTHER" id="PTHR44137:SF57">
    <property type="entry name" value="CHAPERONE DNAJ-DOMAIN PROTEIN"/>
    <property type="match status" value="1"/>
</dbReference>
<dbReference type="Pfam" id="PF00226">
    <property type="entry name" value="DnaJ"/>
    <property type="match status" value="1"/>
</dbReference>
<dbReference type="PANTHER" id="PTHR44137">
    <property type="entry name" value="BNAC03G44070D PROTEIN"/>
    <property type="match status" value="1"/>
</dbReference>
<dbReference type="SMART" id="SM00271">
    <property type="entry name" value="DnaJ"/>
    <property type="match status" value="1"/>
</dbReference>